<evidence type="ECO:0000256" key="3">
    <source>
        <dbReference type="ARBA" id="ARBA00022473"/>
    </source>
</evidence>
<evidence type="ECO:0000256" key="1">
    <source>
        <dbReference type="ARBA" id="ARBA00004123"/>
    </source>
</evidence>
<dbReference type="STRING" id="45351.A7S5A8"/>
<proteinExistence type="inferred from homology"/>
<dbReference type="GO" id="GO:0009880">
    <property type="term" value="P:embryonic pattern specification"/>
    <property type="evidence" value="ECO:0000318"/>
    <property type="project" value="GO_Central"/>
</dbReference>
<dbReference type="InParanoid" id="A7S5A8"/>
<gene>
    <name evidence="6" type="ORF">NEMVEDRAFT_v1g242962</name>
</gene>
<dbReference type="eggNOG" id="ENOG502S6U6">
    <property type="taxonomic scope" value="Eukaryota"/>
</dbReference>
<sequence length="118" mass="14116">MCSPQLCTKIWRPWDMEPSENVIRKSTRYQPYRGNERIAPSQPLRQYLNTFKHPVRLYWTKAAYDYMYEAGESLLRNFPVQATIQIAEESDREDQEEEEEEESSSQQQPHRKNDVKST</sequence>
<dbReference type="AlphaFoldDB" id="A7S5A8"/>
<feature type="compositionally biased region" description="Acidic residues" evidence="5">
    <location>
        <begin position="88"/>
        <end position="103"/>
    </location>
</feature>
<feature type="region of interest" description="Disordered" evidence="5">
    <location>
        <begin position="85"/>
        <end position="118"/>
    </location>
</feature>
<dbReference type="Pfam" id="PF14998">
    <property type="entry name" value="Ripply"/>
    <property type="match status" value="1"/>
</dbReference>
<reference evidence="6 7" key="1">
    <citation type="journal article" date="2007" name="Science">
        <title>Sea anemone genome reveals ancestral eumetazoan gene repertoire and genomic organization.</title>
        <authorList>
            <person name="Putnam N.H."/>
            <person name="Srivastava M."/>
            <person name="Hellsten U."/>
            <person name="Dirks B."/>
            <person name="Chapman J."/>
            <person name="Salamov A."/>
            <person name="Terry A."/>
            <person name="Shapiro H."/>
            <person name="Lindquist E."/>
            <person name="Kapitonov V.V."/>
            <person name="Jurka J."/>
            <person name="Genikhovich G."/>
            <person name="Grigoriev I.V."/>
            <person name="Lucas S.M."/>
            <person name="Steele R.E."/>
            <person name="Finnerty J.R."/>
            <person name="Technau U."/>
            <person name="Martindale M.Q."/>
            <person name="Rokhsar D.S."/>
        </authorList>
    </citation>
    <scope>NUCLEOTIDE SEQUENCE [LARGE SCALE GENOMIC DNA]</scope>
    <source>
        <strain evidence="7">CH2 X CH6</strain>
    </source>
</reference>
<dbReference type="InterPro" id="IPR028127">
    <property type="entry name" value="Ripply_fam"/>
</dbReference>
<keyword evidence="7" id="KW-1185">Reference proteome</keyword>
<dbReference type="PhylomeDB" id="A7S5A8"/>
<comment type="similarity">
    <text evidence="2">Belongs to the ripply family.</text>
</comment>
<dbReference type="PANTHER" id="PTHR16770">
    <property type="entry name" value="PROTEIN RIPPLY-LIKE"/>
    <property type="match status" value="1"/>
</dbReference>
<dbReference type="HOGENOM" id="CLU_117697_1_0_1"/>
<dbReference type="PANTHER" id="PTHR16770:SF1">
    <property type="entry name" value="PROTEIN RIPPLY-LIKE"/>
    <property type="match status" value="1"/>
</dbReference>
<dbReference type="GO" id="GO:0000122">
    <property type="term" value="P:negative regulation of transcription by RNA polymerase II"/>
    <property type="evidence" value="ECO:0000318"/>
    <property type="project" value="GO_Central"/>
</dbReference>
<dbReference type="EMBL" id="DS469582">
    <property type="protein sequence ID" value="EDO41088.1"/>
    <property type="molecule type" value="Genomic_DNA"/>
</dbReference>
<accession>A7S5A8</accession>
<evidence type="ECO:0000256" key="4">
    <source>
        <dbReference type="ARBA" id="ARBA00023242"/>
    </source>
</evidence>
<evidence type="ECO:0000313" key="7">
    <source>
        <dbReference type="Proteomes" id="UP000001593"/>
    </source>
</evidence>
<evidence type="ECO:0000256" key="5">
    <source>
        <dbReference type="SAM" id="MobiDB-lite"/>
    </source>
</evidence>
<keyword evidence="4" id="KW-0539">Nucleus</keyword>
<evidence type="ECO:0000313" key="6">
    <source>
        <dbReference type="EMBL" id="EDO41088.1"/>
    </source>
</evidence>
<organism evidence="6 7">
    <name type="scientific">Nematostella vectensis</name>
    <name type="common">Starlet sea anemone</name>
    <dbReference type="NCBI Taxonomy" id="45351"/>
    <lineage>
        <taxon>Eukaryota</taxon>
        <taxon>Metazoa</taxon>
        <taxon>Cnidaria</taxon>
        <taxon>Anthozoa</taxon>
        <taxon>Hexacorallia</taxon>
        <taxon>Actiniaria</taxon>
        <taxon>Edwardsiidae</taxon>
        <taxon>Nematostella</taxon>
    </lineage>
</organism>
<protein>
    <submittedName>
        <fullName evidence="6">Uncharacterized protein</fullName>
    </submittedName>
</protein>
<evidence type="ECO:0000256" key="2">
    <source>
        <dbReference type="ARBA" id="ARBA00006944"/>
    </source>
</evidence>
<dbReference type="OMA" id="WHDAPRT"/>
<dbReference type="GO" id="GO:0005634">
    <property type="term" value="C:nucleus"/>
    <property type="evidence" value="ECO:0000318"/>
    <property type="project" value="GO_Central"/>
</dbReference>
<name>A7S5A8_NEMVE</name>
<comment type="subcellular location">
    <subcellularLocation>
        <location evidence="1">Nucleus</location>
    </subcellularLocation>
</comment>
<keyword evidence="3" id="KW-0217">Developmental protein</keyword>
<dbReference type="Proteomes" id="UP000001593">
    <property type="component" value="Unassembled WGS sequence"/>
</dbReference>